<reference evidence="2" key="1">
    <citation type="journal article" date="2019" name="Int. J. Syst. Evol. Microbiol.">
        <title>The Global Catalogue of Microorganisms (GCM) 10K type strain sequencing project: providing services to taxonomists for standard genome sequencing and annotation.</title>
        <authorList>
            <consortium name="The Broad Institute Genomics Platform"/>
            <consortium name="The Broad Institute Genome Sequencing Center for Infectious Disease"/>
            <person name="Wu L."/>
            <person name="Ma J."/>
        </authorList>
    </citation>
    <scope>NUCLEOTIDE SEQUENCE [LARGE SCALE GENOMIC DNA]</scope>
    <source>
        <strain evidence="2">CGMCC 4.7241</strain>
    </source>
</reference>
<accession>A0ABV7YFT0</accession>
<dbReference type="RefSeq" id="WP_205117843.1">
    <property type="nucleotide sequence ID" value="NZ_JAFBCM010000001.1"/>
</dbReference>
<evidence type="ECO:0000313" key="1">
    <source>
        <dbReference type="EMBL" id="MFC3763491.1"/>
    </source>
</evidence>
<evidence type="ECO:0008006" key="3">
    <source>
        <dbReference type="Google" id="ProtNLM"/>
    </source>
</evidence>
<gene>
    <name evidence="1" type="ORF">ACFOUW_21815</name>
</gene>
<dbReference type="EMBL" id="JBHRZH010000018">
    <property type="protein sequence ID" value="MFC3763491.1"/>
    <property type="molecule type" value="Genomic_DNA"/>
</dbReference>
<comment type="caution">
    <text evidence="1">The sequence shown here is derived from an EMBL/GenBank/DDBJ whole genome shotgun (WGS) entry which is preliminary data.</text>
</comment>
<sequence length="250" mass="29040">MLDLVLRLAKRRPHVRLQTVRLEELTPELTRELHAMSNRLATEDLAHFEVHAKSNDVVHVFRRRDTDEIVGFQFWRTMPIDLPRSRVVAGGKLRMDPEFRNRGLHLLSGLVFYLSERVRHPRTRLYRISVASVLGFISLTDTLASYTLLRPTATDRESVAVRDVFAALADESDFELRDDGLIFVDIFMTEETLGRYPAEFFERAAARVYRTANPDFRTNGCFLGFWFRFTPTNVLSLTRAVIRKIRRSTP</sequence>
<keyword evidence="2" id="KW-1185">Reference proteome</keyword>
<proteinExistence type="predicted"/>
<dbReference type="Proteomes" id="UP001595699">
    <property type="component" value="Unassembled WGS sequence"/>
</dbReference>
<organism evidence="1 2">
    <name type="scientific">Tenggerimyces flavus</name>
    <dbReference type="NCBI Taxonomy" id="1708749"/>
    <lineage>
        <taxon>Bacteria</taxon>
        <taxon>Bacillati</taxon>
        <taxon>Actinomycetota</taxon>
        <taxon>Actinomycetes</taxon>
        <taxon>Propionibacteriales</taxon>
        <taxon>Nocardioidaceae</taxon>
        <taxon>Tenggerimyces</taxon>
    </lineage>
</organism>
<evidence type="ECO:0000313" key="2">
    <source>
        <dbReference type="Proteomes" id="UP001595699"/>
    </source>
</evidence>
<protein>
    <recommendedName>
        <fullName evidence="3">GNAT family N-acetyltransferase</fullName>
    </recommendedName>
</protein>
<name>A0ABV7YFT0_9ACTN</name>